<comment type="caution">
    <text evidence="2">The sequence shown here is derived from an EMBL/GenBank/DDBJ whole genome shotgun (WGS) entry which is preliminary data.</text>
</comment>
<dbReference type="InterPro" id="IPR044518">
    <property type="entry name" value="ARF_GAP_AGD11/12/13"/>
</dbReference>
<dbReference type="AlphaFoldDB" id="A0A0K9P092"/>
<dbReference type="PANTHER" id="PTHR46220">
    <property type="entry name" value="ADP-RIBOSYLATION FACTOR GTPASE-ACTIVATING PROTEIN AGD12"/>
    <property type="match status" value="1"/>
</dbReference>
<dbReference type="OMA" id="TRVINSC"/>
<dbReference type="PRINTS" id="PR00360">
    <property type="entry name" value="C2DOMAIN"/>
</dbReference>
<reference evidence="3" key="1">
    <citation type="journal article" date="2016" name="Nature">
        <title>The genome of the seagrass Zostera marina reveals angiosperm adaptation to the sea.</title>
        <authorList>
            <person name="Olsen J.L."/>
            <person name="Rouze P."/>
            <person name="Verhelst B."/>
            <person name="Lin Y.-C."/>
            <person name="Bayer T."/>
            <person name="Collen J."/>
            <person name="Dattolo E."/>
            <person name="De Paoli E."/>
            <person name="Dittami S."/>
            <person name="Maumus F."/>
            <person name="Michel G."/>
            <person name="Kersting A."/>
            <person name="Lauritano C."/>
            <person name="Lohaus R."/>
            <person name="Toepel M."/>
            <person name="Tonon T."/>
            <person name="Vanneste K."/>
            <person name="Amirebrahimi M."/>
            <person name="Brakel J."/>
            <person name="Bostroem C."/>
            <person name="Chovatia M."/>
            <person name="Grimwood J."/>
            <person name="Jenkins J.W."/>
            <person name="Jueterbock A."/>
            <person name="Mraz A."/>
            <person name="Stam W.T."/>
            <person name="Tice H."/>
            <person name="Bornberg-Bauer E."/>
            <person name="Green P.J."/>
            <person name="Pearson G.A."/>
            <person name="Procaccini G."/>
            <person name="Duarte C.M."/>
            <person name="Schmutz J."/>
            <person name="Reusch T.B.H."/>
            <person name="Van de Peer Y."/>
        </authorList>
    </citation>
    <scope>NUCLEOTIDE SEQUENCE [LARGE SCALE GENOMIC DNA]</scope>
    <source>
        <strain evidence="3">cv. Finnish</strain>
    </source>
</reference>
<evidence type="ECO:0000259" key="1">
    <source>
        <dbReference type="PROSITE" id="PS50004"/>
    </source>
</evidence>
<dbReference type="GO" id="GO:0005543">
    <property type="term" value="F:phospholipid binding"/>
    <property type="evidence" value="ECO:0007669"/>
    <property type="project" value="InterPro"/>
</dbReference>
<evidence type="ECO:0000313" key="3">
    <source>
        <dbReference type="Proteomes" id="UP000036987"/>
    </source>
</evidence>
<dbReference type="GO" id="GO:0005096">
    <property type="term" value="F:GTPase activator activity"/>
    <property type="evidence" value="ECO:0007669"/>
    <property type="project" value="InterPro"/>
</dbReference>
<keyword evidence="3" id="KW-1185">Reference proteome</keyword>
<dbReference type="EMBL" id="LFYR01001452">
    <property type="protein sequence ID" value="KMZ61605.1"/>
    <property type="molecule type" value="Genomic_DNA"/>
</dbReference>
<dbReference type="Pfam" id="PF00168">
    <property type="entry name" value="C2"/>
    <property type="match status" value="1"/>
</dbReference>
<protein>
    <submittedName>
        <fullName evidence="2">C2 domain-containing protein-like</fullName>
    </submittedName>
</protein>
<dbReference type="OrthoDB" id="270970at2759"/>
<sequence length="163" mass="18683">MGDIIIGQLKVCVIEGSNLVIRDFRSSDPYVVVKLGNQTKKTKIIDSCLDPVWNEEFTFTLIEPLEELRLDVFDYDTFKYDDKMGYSTVNLQPIIAASVLTRALRLSTEEIELRKVIPKPDNCLMRDSFVSFVNGEIRQDVLLRLRDVESGELKLTLKLIKPN</sequence>
<dbReference type="InterPro" id="IPR035892">
    <property type="entry name" value="C2_domain_sf"/>
</dbReference>
<evidence type="ECO:0000313" key="2">
    <source>
        <dbReference type="EMBL" id="KMZ61605.1"/>
    </source>
</evidence>
<organism evidence="2 3">
    <name type="scientific">Zostera marina</name>
    <name type="common">Eelgrass</name>
    <dbReference type="NCBI Taxonomy" id="29655"/>
    <lineage>
        <taxon>Eukaryota</taxon>
        <taxon>Viridiplantae</taxon>
        <taxon>Streptophyta</taxon>
        <taxon>Embryophyta</taxon>
        <taxon>Tracheophyta</taxon>
        <taxon>Spermatophyta</taxon>
        <taxon>Magnoliopsida</taxon>
        <taxon>Liliopsida</taxon>
        <taxon>Zosteraceae</taxon>
        <taxon>Zostera</taxon>
    </lineage>
</organism>
<dbReference type="InterPro" id="IPR000008">
    <property type="entry name" value="C2_dom"/>
</dbReference>
<proteinExistence type="predicted"/>
<dbReference type="PANTHER" id="PTHR46220:SF1">
    <property type="entry name" value="ADP-RIBOSYLATION FACTOR GTPASE-ACTIVATING PROTEIN AGD12"/>
    <property type="match status" value="1"/>
</dbReference>
<dbReference type="Gene3D" id="2.60.40.150">
    <property type="entry name" value="C2 domain"/>
    <property type="match status" value="1"/>
</dbReference>
<dbReference type="Proteomes" id="UP000036987">
    <property type="component" value="Unassembled WGS sequence"/>
</dbReference>
<dbReference type="SUPFAM" id="SSF49562">
    <property type="entry name" value="C2 domain (Calcium/lipid-binding domain, CaLB)"/>
    <property type="match status" value="1"/>
</dbReference>
<feature type="domain" description="C2" evidence="1">
    <location>
        <begin position="1"/>
        <end position="104"/>
    </location>
</feature>
<dbReference type="PROSITE" id="PS50004">
    <property type="entry name" value="C2"/>
    <property type="match status" value="1"/>
</dbReference>
<accession>A0A0K9P092</accession>
<name>A0A0K9P092_ZOSMR</name>
<gene>
    <name evidence="2" type="ORF">ZOSMA_50G00190</name>
</gene>
<dbReference type="SMART" id="SM00239">
    <property type="entry name" value="C2"/>
    <property type="match status" value="1"/>
</dbReference>